<dbReference type="OrthoDB" id="5822365at2759"/>
<reference evidence="1 2" key="1">
    <citation type="submission" date="2013-12" db="EMBL/GenBank/DDBJ databases">
        <title>Draft genome of the parsitic nematode Ancylostoma duodenale.</title>
        <authorList>
            <person name="Mitreva M."/>
        </authorList>
    </citation>
    <scope>NUCLEOTIDE SEQUENCE [LARGE SCALE GENOMIC DNA]</scope>
    <source>
        <strain evidence="1 2">Zhejiang</strain>
    </source>
</reference>
<gene>
    <name evidence="1" type="ORF">ANCDUO_16141</name>
</gene>
<dbReference type="AlphaFoldDB" id="A0A0C2G462"/>
<name>A0A0C2G462_9BILA</name>
<protein>
    <submittedName>
        <fullName evidence="1">Uncharacterized protein</fullName>
    </submittedName>
</protein>
<sequence length="128" mass="15198">MKITVDGSRPRVRPKTRWLDRIDEGMRLLKLTTSDAFDRRKWRNHTRHADPNPWENGLEEVYIIKNFVRLDITEAQQDYVVTYSSAVLQVSKFALYLLTGQEFRDCLRKVITHRRHPHPALKSSPIER</sequence>
<keyword evidence="2" id="KW-1185">Reference proteome</keyword>
<accession>A0A0C2G462</accession>
<proteinExistence type="predicted"/>
<evidence type="ECO:0000313" key="2">
    <source>
        <dbReference type="Proteomes" id="UP000054047"/>
    </source>
</evidence>
<dbReference type="EMBL" id="KN740521">
    <property type="protein sequence ID" value="KIH53724.1"/>
    <property type="molecule type" value="Genomic_DNA"/>
</dbReference>
<evidence type="ECO:0000313" key="1">
    <source>
        <dbReference type="EMBL" id="KIH53724.1"/>
    </source>
</evidence>
<dbReference type="Proteomes" id="UP000054047">
    <property type="component" value="Unassembled WGS sequence"/>
</dbReference>
<organism evidence="1 2">
    <name type="scientific">Ancylostoma duodenale</name>
    <dbReference type="NCBI Taxonomy" id="51022"/>
    <lineage>
        <taxon>Eukaryota</taxon>
        <taxon>Metazoa</taxon>
        <taxon>Ecdysozoa</taxon>
        <taxon>Nematoda</taxon>
        <taxon>Chromadorea</taxon>
        <taxon>Rhabditida</taxon>
        <taxon>Rhabditina</taxon>
        <taxon>Rhabditomorpha</taxon>
        <taxon>Strongyloidea</taxon>
        <taxon>Ancylostomatidae</taxon>
        <taxon>Ancylostomatinae</taxon>
        <taxon>Ancylostoma</taxon>
    </lineage>
</organism>